<evidence type="ECO:0000259" key="1">
    <source>
        <dbReference type="Pfam" id="PF24864"/>
    </source>
</evidence>
<dbReference type="InterPro" id="IPR056632">
    <property type="entry name" value="DUF7730"/>
</dbReference>
<dbReference type="PANTHER" id="PTHR38790:SF4">
    <property type="entry name" value="2EXR DOMAIN-CONTAINING PROTEIN"/>
    <property type="match status" value="1"/>
</dbReference>
<sequence length="245" mass="28627">MRSRYKEKLSEEKRLTKEEADAMSLTNQQTSPFLRLPAEVRNRIYSLVLGHHIIFSMRGQCFISRCSMTETRLAKRVEWQCPAHYQTPKCTIGVSAVFGLLKVSRQINVDCKLLPFELNEFSVFTTHMKAFRMRVNDEQWKSIATFRISQEDVRSRCSGPGHNLTCPTRRPDWDEEDDNIDRWYKGIPYSARWSTAIGLQRVIVEGWCPHDDEDTNGRLQKQYVIEKVKSFAGDRDIEVIFKVLD</sequence>
<evidence type="ECO:0000313" key="3">
    <source>
        <dbReference type="Proteomes" id="UP000799423"/>
    </source>
</evidence>
<feature type="domain" description="DUF7730" evidence="1">
    <location>
        <begin position="27"/>
        <end position="149"/>
    </location>
</feature>
<gene>
    <name evidence="2" type="ORF">T440DRAFT_557126</name>
</gene>
<dbReference type="AlphaFoldDB" id="A0A6A7B0E0"/>
<keyword evidence="3" id="KW-1185">Reference proteome</keyword>
<dbReference type="OrthoDB" id="5413827at2759"/>
<evidence type="ECO:0000313" key="2">
    <source>
        <dbReference type="EMBL" id="KAF2847888.1"/>
    </source>
</evidence>
<accession>A0A6A7B0E0</accession>
<dbReference type="PANTHER" id="PTHR38790">
    <property type="entry name" value="2EXR DOMAIN-CONTAINING PROTEIN-RELATED"/>
    <property type="match status" value="1"/>
</dbReference>
<reference evidence="2" key="1">
    <citation type="submission" date="2020-01" db="EMBL/GenBank/DDBJ databases">
        <authorList>
            <consortium name="DOE Joint Genome Institute"/>
            <person name="Haridas S."/>
            <person name="Albert R."/>
            <person name="Binder M."/>
            <person name="Bloem J."/>
            <person name="Labutti K."/>
            <person name="Salamov A."/>
            <person name="Andreopoulos B."/>
            <person name="Baker S.E."/>
            <person name="Barry K."/>
            <person name="Bills G."/>
            <person name="Bluhm B.H."/>
            <person name="Cannon C."/>
            <person name="Castanera R."/>
            <person name="Culley D.E."/>
            <person name="Daum C."/>
            <person name="Ezra D."/>
            <person name="Gonzalez J.B."/>
            <person name="Henrissat B."/>
            <person name="Kuo A."/>
            <person name="Liang C."/>
            <person name="Lipzen A."/>
            <person name="Lutzoni F."/>
            <person name="Magnuson J."/>
            <person name="Mondo S."/>
            <person name="Nolan M."/>
            <person name="Ohm R."/>
            <person name="Pangilinan J."/>
            <person name="Park H.-J."/>
            <person name="Ramirez L."/>
            <person name="Alfaro M."/>
            <person name="Sun H."/>
            <person name="Tritt A."/>
            <person name="Yoshinaga Y."/>
            <person name="Zwiers L.-H."/>
            <person name="Turgeon B.G."/>
            <person name="Goodwin S.B."/>
            <person name="Spatafora J.W."/>
            <person name="Crous P.W."/>
            <person name="Grigoriev I.V."/>
        </authorList>
    </citation>
    <scope>NUCLEOTIDE SEQUENCE</scope>
    <source>
        <strain evidence="2">IPT5</strain>
    </source>
</reference>
<dbReference type="EMBL" id="MU006322">
    <property type="protein sequence ID" value="KAF2847888.1"/>
    <property type="molecule type" value="Genomic_DNA"/>
</dbReference>
<dbReference type="Pfam" id="PF24864">
    <property type="entry name" value="DUF7730"/>
    <property type="match status" value="1"/>
</dbReference>
<proteinExistence type="predicted"/>
<protein>
    <recommendedName>
        <fullName evidence="1">DUF7730 domain-containing protein</fullName>
    </recommendedName>
</protein>
<name>A0A6A7B0E0_9PLEO</name>
<organism evidence="2 3">
    <name type="scientific">Plenodomus tracheiphilus IPT5</name>
    <dbReference type="NCBI Taxonomy" id="1408161"/>
    <lineage>
        <taxon>Eukaryota</taxon>
        <taxon>Fungi</taxon>
        <taxon>Dikarya</taxon>
        <taxon>Ascomycota</taxon>
        <taxon>Pezizomycotina</taxon>
        <taxon>Dothideomycetes</taxon>
        <taxon>Pleosporomycetidae</taxon>
        <taxon>Pleosporales</taxon>
        <taxon>Pleosporineae</taxon>
        <taxon>Leptosphaeriaceae</taxon>
        <taxon>Plenodomus</taxon>
    </lineage>
</organism>
<dbReference type="Proteomes" id="UP000799423">
    <property type="component" value="Unassembled WGS sequence"/>
</dbReference>